<dbReference type="InterPro" id="IPR006091">
    <property type="entry name" value="Acyl-CoA_Oxase/DH_mid-dom"/>
</dbReference>
<evidence type="ECO:0000256" key="1">
    <source>
        <dbReference type="ARBA" id="ARBA00001974"/>
    </source>
</evidence>
<evidence type="ECO:0000259" key="8">
    <source>
        <dbReference type="Pfam" id="PF02771"/>
    </source>
</evidence>
<dbReference type="RefSeq" id="WP_273616199.1">
    <property type="nucleotide sequence ID" value="NZ_CP117416.1"/>
</dbReference>
<protein>
    <submittedName>
        <fullName evidence="9">Acyl-CoA dehydrogenase family protein</fullName>
    </submittedName>
</protein>
<dbReference type="Gene3D" id="1.20.140.10">
    <property type="entry name" value="Butyryl-CoA Dehydrogenase, subunit A, domain 3"/>
    <property type="match status" value="1"/>
</dbReference>
<evidence type="ECO:0000256" key="2">
    <source>
        <dbReference type="ARBA" id="ARBA00009347"/>
    </source>
</evidence>
<feature type="domain" description="Acyl-CoA dehydrogenase/oxidase C-terminal" evidence="6">
    <location>
        <begin position="229"/>
        <end position="372"/>
    </location>
</feature>
<dbReference type="SUPFAM" id="SSF56645">
    <property type="entry name" value="Acyl-CoA dehydrogenase NM domain-like"/>
    <property type="match status" value="1"/>
</dbReference>
<dbReference type="EMBL" id="CP117416">
    <property type="protein sequence ID" value="WCT58038.1"/>
    <property type="molecule type" value="Genomic_DNA"/>
</dbReference>
<dbReference type="InterPro" id="IPR046373">
    <property type="entry name" value="Acyl-CoA_Oxase/DH_mid-dom_sf"/>
</dbReference>
<sequence>MRFGLSKKQEQFQEECRLFVDREVMPLANQMDRQENTSEELIARVAEQGYLGAVVPSIYGGSELDYMSLGLMHEQIGRGCSSIRSLLTVHGMVTLAIRKWGTEQQKQQWLPDLATGSLIGAFGLSEPNAGADAKSIETTAELVDGRYILNGRKKWITYGQIADLFLIFACYEGQPTAFLVERSSKGCTTHAIEGILGTRASMLAELHMEHCEVPMENKLGGIGLGLSFVATHCLDYGRFSIAFGAVGIGQGCLNDSLEYTLKRKQFGVALREHQLIQKMITEMTVHIEAARLLCMQLADLADSGDPDSIIAGWKAKYFATSILGKITSDTVQIQGAYGCSIDSNAQRYFRDAKIMEIIEGTTQMHEMIIAANAYTSNEYEVK</sequence>
<dbReference type="Gene3D" id="2.40.110.10">
    <property type="entry name" value="Butyryl-CoA Dehydrogenase, subunit A, domain 2"/>
    <property type="match status" value="1"/>
</dbReference>
<dbReference type="FunFam" id="1.20.140.10:FF:000004">
    <property type="entry name" value="Acyl-CoA dehydrogenase FadE25"/>
    <property type="match status" value="1"/>
</dbReference>
<dbReference type="PIRSF" id="PIRSF016578">
    <property type="entry name" value="HsaA"/>
    <property type="match status" value="1"/>
</dbReference>
<evidence type="ECO:0000313" key="9">
    <source>
        <dbReference type="EMBL" id="WCT58038.1"/>
    </source>
</evidence>
<comment type="similarity">
    <text evidence="2 5">Belongs to the acyl-CoA dehydrogenase family.</text>
</comment>
<dbReference type="InterPro" id="IPR013786">
    <property type="entry name" value="AcylCoA_DH/ox_N"/>
</dbReference>
<dbReference type="InterPro" id="IPR037069">
    <property type="entry name" value="AcylCoA_DH/ox_N_sf"/>
</dbReference>
<dbReference type="InterPro" id="IPR009100">
    <property type="entry name" value="AcylCoA_DH/oxidase_NM_dom_sf"/>
</dbReference>
<reference evidence="9 10" key="1">
    <citation type="submission" date="2023-02" db="EMBL/GenBank/DDBJ databases">
        <title>Genome sequence of Paenibacillus kyungheensis KACC 18744.</title>
        <authorList>
            <person name="Kim S."/>
            <person name="Heo J."/>
            <person name="Kwon S.-W."/>
        </authorList>
    </citation>
    <scope>NUCLEOTIDE SEQUENCE [LARGE SCALE GENOMIC DNA]</scope>
    <source>
        <strain evidence="9 10">KACC 18744</strain>
    </source>
</reference>
<dbReference type="Pfam" id="PF00441">
    <property type="entry name" value="Acyl-CoA_dh_1"/>
    <property type="match status" value="1"/>
</dbReference>
<dbReference type="PANTHER" id="PTHR43884">
    <property type="entry name" value="ACYL-COA DEHYDROGENASE"/>
    <property type="match status" value="1"/>
</dbReference>
<dbReference type="KEGG" id="pka:PQ456_11150"/>
<dbReference type="PANTHER" id="PTHR43884:SF12">
    <property type="entry name" value="ISOVALERYL-COA DEHYDROGENASE, MITOCHONDRIAL-RELATED"/>
    <property type="match status" value="1"/>
</dbReference>
<keyword evidence="4 5" id="KW-0274">FAD</keyword>
<feature type="domain" description="Acyl-CoA oxidase/dehydrogenase middle" evidence="7">
    <location>
        <begin position="121"/>
        <end position="211"/>
    </location>
</feature>
<evidence type="ECO:0000313" key="10">
    <source>
        <dbReference type="Proteomes" id="UP001220509"/>
    </source>
</evidence>
<dbReference type="AlphaFoldDB" id="A0AAX3M889"/>
<dbReference type="GO" id="GO:0050660">
    <property type="term" value="F:flavin adenine dinucleotide binding"/>
    <property type="evidence" value="ECO:0007669"/>
    <property type="project" value="InterPro"/>
</dbReference>
<dbReference type="Proteomes" id="UP001220509">
    <property type="component" value="Chromosome"/>
</dbReference>
<dbReference type="Pfam" id="PF02770">
    <property type="entry name" value="Acyl-CoA_dh_M"/>
    <property type="match status" value="1"/>
</dbReference>
<dbReference type="SUPFAM" id="SSF47203">
    <property type="entry name" value="Acyl-CoA dehydrogenase C-terminal domain-like"/>
    <property type="match status" value="1"/>
</dbReference>
<dbReference type="GO" id="GO:0003995">
    <property type="term" value="F:acyl-CoA dehydrogenase activity"/>
    <property type="evidence" value="ECO:0007669"/>
    <property type="project" value="TreeGrafter"/>
</dbReference>
<dbReference type="InterPro" id="IPR036250">
    <property type="entry name" value="AcylCo_DH-like_C"/>
</dbReference>
<keyword evidence="5" id="KW-0560">Oxidoreductase</keyword>
<gene>
    <name evidence="9" type="ORF">PQ456_11150</name>
</gene>
<comment type="cofactor">
    <cofactor evidence="1 5">
        <name>FAD</name>
        <dbReference type="ChEBI" id="CHEBI:57692"/>
    </cofactor>
</comment>
<keyword evidence="3 5" id="KW-0285">Flavoprotein</keyword>
<dbReference type="FunFam" id="1.10.540.10:FF:000026">
    <property type="entry name" value="Acyl-CoA dehydrogenase medium chain"/>
    <property type="match status" value="1"/>
</dbReference>
<dbReference type="Pfam" id="PF02771">
    <property type="entry name" value="Acyl-CoA_dh_N"/>
    <property type="match status" value="1"/>
</dbReference>
<evidence type="ECO:0000256" key="3">
    <source>
        <dbReference type="ARBA" id="ARBA00022630"/>
    </source>
</evidence>
<dbReference type="Gene3D" id="1.10.540.10">
    <property type="entry name" value="Acyl-CoA dehydrogenase/oxidase, N-terminal domain"/>
    <property type="match status" value="1"/>
</dbReference>
<evidence type="ECO:0000256" key="5">
    <source>
        <dbReference type="RuleBase" id="RU362125"/>
    </source>
</evidence>
<evidence type="ECO:0000256" key="4">
    <source>
        <dbReference type="ARBA" id="ARBA00022827"/>
    </source>
</evidence>
<evidence type="ECO:0000259" key="7">
    <source>
        <dbReference type="Pfam" id="PF02770"/>
    </source>
</evidence>
<proteinExistence type="inferred from homology"/>
<evidence type="ECO:0000259" key="6">
    <source>
        <dbReference type="Pfam" id="PF00441"/>
    </source>
</evidence>
<feature type="domain" description="Acyl-CoA dehydrogenase/oxidase N-terminal" evidence="8">
    <location>
        <begin position="7"/>
        <end position="116"/>
    </location>
</feature>
<keyword evidence="10" id="KW-1185">Reference proteome</keyword>
<accession>A0AAX3M889</accession>
<name>A0AAX3M889_9BACL</name>
<organism evidence="9 10">
    <name type="scientific">Paenibacillus kyungheensis</name>
    <dbReference type="NCBI Taxonomy" id="1452732"/>
    <lineage>
        <taxon>Bacteria</taxon>
        <taxon>Bacillati</taxon>
        <taxon>Bacillota</taxon>
        <taxon>Bacilli</taxon>
        <taxon>Bacillales</taxon>
        <taxon>Paenibacillaceae</taxon>
        <taxon>Paenibacillus</taxon>
    </lineage>
</organism>
<dbReference type="InterPro" id="IPR009075">
    <property type="entry name" value="AcylCo_DH/oxidase_C"/>
</dbReference>